<dbReference type="OrthoDB" id="194443at2759"/>
<gene>
    <name evidence="2" type="ORF">B0A54_16360</name>
</gene>
<proteinExistence type="predicted"/>
<dbReference type="Pfam" id="PF00651">
    <property type="entry name" value="BTB"/>
    <property type="match status" value="1"/>
</dbReference>
<dbReference type="PROSITE" id="PS50097">
    <property type="entry name" value="BTB"/>
    <property type="match status" value="1"/>
</dbReference>
<dbReference type="Proteomes" id="UP000310066">
    <property type="component" value="Unassembled WGS sequence"/>
</dbReference>
<evidence type="ECO:0000259" key="1">
    <source>
        <dbReference type="PROSITE" id="PS50097"/>
    </source>
</evidence>
<dbReference type="PANTHER" id="PTHR47843">
    <property type="entry name" value="BTB DOMAIN-CONTAINING PROTEIN-RELATED"/>
    <property type="match status" value="1"/>
</dbReference>
<feature type="domain" description="BTB" evidence="1">
    <location>
        <begin position="18"/>
        <end position="87"/>
    </location>
</feature>
<dbReference type="AlphaFoldDB" id="A0A4U0U161"/>
<dbReference type="InterPro" id="IPR000210">
    <property type="entry name" value="BTB/POZ_dom"/>
</dbReference>
<protein>
    <recommendedName>
        <fullName evidence="1">BTB domain-containing protein</fullName>
    </recommendedName>
</protein>
<dbReference type="CDD" id="cd18186">
    <property type="entry name" value="BTB_POZ_ZBTB_KLHL-like"/>
    <property type="match status" value="1"/>
</dbReference>
<name>A0A4U0U161_9PEZI</name>
<accession>A0A4U0U161</accession>
<dbReference type="EMBL" id="NAJP01000124">
    <property type="protein sequence ID" value="TKA27835.1"/>
    <property type="molecule type" value="Genomic_DNA"/>
</dbReference>
<comment type="caution">
    <text evidence="2">The sequence shown here is derived from an EMBL/GenBank/DDBJ whole genome shotgun (WGS) entry which is preliminary data.</text>
</comment>
<dbReference type="STRING" id="329885.A0A4U0U161"/>
<dbReference type="SUPFAM" id="SSF54695">
    <property type="entry name" value="POZ domain"/>
    <property type="match status" value="1"/>
</dbReference>
<reference evidence="2 3" key="1">
    <citation type="submission" date="2017-03" db="EMBL/GenBank/DDBJ databases">
        <title>Genomes of endolithic fungi from Antarctica.</title>
        <authorList>
            <person name="Coleine C."/>
            <person name="Masonjones S."/>
            <person name="Stajich J.E."/>
        </authorList>
    </citation>
    <scope>NUCLEOTIDE SEQUENCE [LARGE SCALE GENOMIC DNA]</scope>
    <source>
        <strain evidence="2 3">CCFEE 5311</strain>
    </source>
</reference>
<dbReference type="Gene3D" id="3.30.710.10">
    <property type="entry name" value="Potassium Channel Kv1.1, Chain A"/>
    <property type="match status" value="1"/>
</dbReference>
<organism evidence="2 3">
    <name type="scientific">Friedmanniomyces endolithicus</name>
    <dbReference type="NCBI Taxonomy" id="329885"/>
    <lineage>
        <taxon>Eukaryota</taxon>
        <taxon>Fungi</taxon>
        <taxon>Dikarya</taxon>
        <taxon>Ascomycota</taxon>
        <taxon>Pezizomycotina</taxon>
        <taxon>Dothideomycetes</taxon>
        <taxon>Dothideomycetidae</taxon>
        <taxon>Mycosphaerellales</taxon>
        <taxon>Teratosphaeriaceae</taxon>
        <taxon>Friedmanniomyces</taxon>
    </lineage>
</organism>
<sequence length="202" mass="22796">MAEDSQPPAKRFKPSYLGTFTILAGDGETPFEVHKDAICQQSDFFVASCSQAWTEGRKGIVKLPTVEPNTVKLYIHWAYTGNISLDLLDDDPNSSGKRWQTEQILRLYIAADMFLDRVMKNKAMDTLLQRMDDGNYVLSLAAVSFVWDNTISDSPLRVNMLHWWAAAIERDYFIKAAKYLPSAFVVELATVEASTTITEGRM</sequence>
<evidence type="ECO:0000313" key="2">
    <source>
        <dbReference type="EMBL" id="TKA27835.1"/>
    </source>
</evidence>
<dbReference type="PANTHER" id="PTHR47843:SF2">
    <property type="entry name" value="BTB DOMAIN-CONTAINING PROTEIN"/>
    <property type="match status" value="1"/>
</dbReference>
<evidence type="ECO:0000313" key="3">
    <source>
        <dbReference type="Proteomes" id="UP000310066"/>
    </source>
</evidence>
<dbReference type="InterPro" id="IPR011333">
    <property type="entry name" value="SKP1/BTB/POZ_sf"/>
</dbReference>